<dbReference type="EMBL" id="CP158487">
    <property type="protein sequence ID" value="XDN89355.1"/>
    <property type="molecule type" value="Genomic_DNA"/>
</dbReference>
<dbReference type="AlphaFoldDB" id="A0AB39J801"/>
<evidence type="ECO:0000256" key="4">
    <source>
        <dbReference type="SAM" id="MobiDB-lite"/>
    </source>
</evidence>
<evidence type="ECO:0000256" key="3">
    <source>
        <dbReference type="SAM" id="Coils"/>
    </source>
</evidence>
<dbReference type="GO" id="GO:0005524">
    <property type="term" value="F:ATP binding"/>
    <property type="evidence" value="ECO:0007669"/>
    <property type="project" value="UniProtKB-KW"/>
</dbReference>
<dbReference type="PROSITE" id="PS00211">
    <property type="entry name" value="ABC_TRANSPORTER_1"/>
    <property type="match status" value="2"/>
</dbReference>
<keyword evidence="2 6" id="KW-0067">ATP-binding</keyword>
<feature type="domain" description="ABC transporter" evidence="5">
    <location>
        <begin position="2"/>
        <end position="252"/>
    </location>
</feature>
<dbReference type="InterPro" id="IPR027417">
    <property type="entry name" value="P-loop_NTPase"/>
</dbReference>
<proteinExistence type="predicted"/>
<gene>
    <name evidence="6" type="ORF">TM074_01430</name>
</gene>
<evidence type="ECO:0000256" key="1">
    <source>
        <dbReference type="ARBA" id="ARBA00022741"/>
    </source>
</evidence>
<dbReference type="Gene3D" id="3.40.50.300">
    <property type="entry name" value="P-loop containing nucleotide triphosphate hydrolases"/>
    <property type="match status" value="2"/>
</dbReference>
<reference evidence="6" key="1">
    <citation type="submission" date="2024-06" db="EMBL/GenBank/DDBJ databases">
        <authorList>
            <person name="Atkinson C."/>
            <person name="McLean J."/>
            <person name="Gallagher L."/>
            <person name="Bor B."/>
            <person name="Mougous J."/>
        </authorList>
    </citation>
    <scope>NUCLEOTIDE SEQUENCE</scope>
    <source>
        <strain evidence="6">TM7-074</strain>
    </source>
</reference>
<evidence type="ECO:0000256" key="2">
    <source>
        <dbReference type="ARBA" id="ARBA00022840"/>
    </source>
</evidence>
<feature type="coiled-coil region" evidence="3">
    <location>
        <begin position="255"/>
        <end position="305"/>
    </location>
</feature>
<feature type="compositionally biased region" description="Polar residues" evidence="4">
    <location>
        <begin position="457"/>
        <end position="470"/>
    </location>
</feature>
<dbReference type="PANTHER" id="PTHR42855:SF2">
    <property type="entry name" value="DRUG RESISTANCE ABC TRANSPORTER,ATP-BINDING PROTEIN"/>
    <property type="match status" value="1"/>
</dbReference>
<keyword evidence="3" id="KW-0175">Coiled coil</keyword>
<dbReference type="RefSeq" id="WP_369000614.1">
    <property type="nucleotide sequence ID" value="NZ_CP158487.1"/>
</dbReference>
<dbReference type="SUPFAM" id="SSF52540">
    <property type="entry name" value="P-loop containing nucleoside triphosphate hydrolases"/>
    <property type="match status" value="2"/>
</dbReference>
<dbReference type="PANTHER" id="PTHR42855">
    <property type="entry name" value="ABC TRANSPORTER ATP-BINDING SUBUNIT"/>
    <property type="match status" value="1"/>
</dbReference>
<dbReference type="Pfam" id="PF00005">
    <property type="entry name" value="ABC_tran"/>
    <property type="match status" value="3"/>
</dbReference>
<dbReference type="InterPro" id="IPR017871">
    <property type="entry name" value="ABC_transporter-like_CS"/>
</dbReference>
<keyword evidence="1" id="KW-0547">Nucleotide-binding</keyword>
<dbReference type="GO" id="GO:0016887">
    <property type="term" value="F:ATP hydrolysis activity"/>
    <property type="evidence" value="ECO:0007669"/>
    <property type="project" value="InterPro"/>
</dbReference>
<name>A0AB39J801_9BACT</name>
<dbReference type="PROSITE" id="PS50893">
    <property type="entry name" value="ABC_TRANSPORTER_2"/>
    <property type="match status" value="2"/>
</dbReference>
<feature type="region of interest" description="Disordered" evidence="4">
    <location>
        <begin position="445"/>
        <end position="471"/>
    </location>
</feature>
<evidence type="ECO:0000313" key="6">
    <source>
        <dbReference type="EMBL" id="XDN89355.1"/>
    </source>
</evidence>
<evidence type="ECO:0000259" key="5">
    <source>
        <dbReference type="PROSITE" id="PS50893"/>
    </source>
</evidence>
<dbReference type="FunFam" id="3.40.50.300:FF:000011">
    <property type="entry name" value="Putative ABC transporter ATP-binding component"/>
    <property type="match status" value="1"/>
</dbReference>
<sequence>MIADIHITEKSFGDKTLMRDVKFSVDDGEKVGVVGRNGVGKSTLFGILAGTDTDYTGQVIFRRGITVASTAQEHHGLGDQTVLSYILAGLPEYASLKKIIDEYPETMGDNMRKIEEYTQALERFDQKGFYQIEEKIGRELDSFQLSGCGERPLGSLSGGQKRLVEIVKIMHSEAHLALIDEPTNHMDYVAKQQFIDWMSSQPRQAMLIITHDRDVLGRVDRIIELKDGRAVSYRGNYDAYLKQNAQATAAGMNNFEQIEKRMTNLRQKVLDYQRLKEKSRNPGTIQKFKRLENEARAELAELSEMDKPTFWIDKESAGQLDYKSAERYGKFKARNIRLSMKDAASRSQHVLVRVEDAAVGVDERILFEGVNIDLREGEAVELRGRNGAGKTTLIRMLLASGGAAARASHKIIRDPLKPAQIFSEMPLASNASTAAPPALEAVEHSRIASAPAERSRSISSGDASEKSTPAQERGVVVTPVLYSGNLFLDPQVRVGVYEQEIDERYLVDPLEAAIEKLYLSRDLPISETKIRQLLADYLFTEADRMTPLARLSGGQKARFQIIAMLANDPQLLILDEPTNHLDLPSIEELETALAKYSGAILYVSHDNYFRQEIGGEVVQIGAA</sequence>
<dbReference type="InterPro" id="IPR003593">
    <property type="entry name" value="AAA+_ATPase"/>
</dbReference>
<dbReference type="InterPro" id="IPR051309">
    <property type="entry name" value="ABCF_ATPase"/>
</dbReference>
<feature type="domain" description="ABC transporter" evidence="5">
    <location>
        <begin position="352"/>
        <end position="622"/>
    </location>
</feature>
<dbReference type="InterPro" id="IPR003439">
    <property type="entry name" value="ABC_transporter-like_ATP-bd"/>
</dbReference>
<accession>A0AB39J801</accession>
<dbReference type="SMART" id="SM00382">
    <property type="entry name" value="AAA"/>
    <property type="match status" value="2"/>
</dbReference>
<organism evidence="6">
    <name type="scientific">Candidatus Nanosynbacter sp. TM7-074</name>
    <dbReference type="NCBI Taxonomy" id="3158573"/>
    <lineage>
        <taxon>Bacteria</taxon>
        <taxon>Candidatus Saccharimonadota</taxon>
        <taxon>Candidatus Saccharimonadia</taxon>
        <taxon>Candidatus Nanosynbacterales</taxon>
        <taxon>Candidatus Nanosynbacteraceae</taxon>
        <taxon>Candidatus Nanosynbacter</taxon>
    </lineage>
</organism>
<protein>
    <submittedName>
        <fullName evidence="6">ATP-binding cassette domain-containing protein</fullName>
    </submittedName>
</protein>